<dbReference type="EMBL" id="UGQL01000002">
    <property type="protein sequence ID" value="STZ69079.1"/>
    <property type="molecule type" value="Genomic_DNA"/>
</dbReference>
<sequence>MMRYLFLTMFVFFTVFVQAQHKPEAVLANELYDKIEQRNRPSFIVYWNPNCETGEESLLEYQEVINTYSSKIDIYVIGLTNMFDLIADMSKKIGLDYPLYYLGGDKSRSLRLRKEEFSIELLRLMKQEGEDFDTIYMQDLDHVEQVNDIFEVDYTRLNALFK</sequence>
<evidence type="ECO:0000313" key="2">
    <source>
        <dbReference type="EMBL" id="STZ69079.1"/>
    </source>
</evidence>
<protein>
    <recommendedName>
        <fullName evidence="4">Thioredoxin domain-containing protein</fullName>
    </recommendedName>
</protein>
<organism evidence="2 3">
    <name type="scientific">Myroides odoratus</name>
    <name type="common">Flavobacterium odoratum</name>
    <dbReference type="NCBI Taxonomy" id="256"/>
    <lineage>
        <taxon>Bacteria</taxon>
        <taxon>Pseudomonadati</taxon>
        <taxon>Bacteroidota</taxon>
        <taxon>Flavobacteriia</taxon>
        <taxon>Flavobacteriales</taxon>
        <taxon>Flavobacteriaceae</taxon>
        <taxon>Myroides</taxon>
    </lineage>
</organism>
<gene>
    <name evidence="2" type="ORF">NCTC11179_02569</name>
</gene>
<accession>A0A378U1E8</accession>
<name>A0A378U1E8_MYROD</name>
<feature type="signal peptide" evidence="1">
    <location>
        <begin position="1"/>
        <end position="19"/>
    </location>
</feature>
<keyword evidence="1" id="KW-0732">Signal</keyword>
<evidence type="ECO:0008006" key="4">
    <source>
        <dbReference type="Google" id="ProtNLM"/>
    </source>
</evidence>
<dbReference type="AlphaFoldDB" id="A0A378U1E8"/>
<proteinExistence type="predicted"/>
<evidence type="ECO:0000256" key="1">
    <source>
        <dbReference type="SAM" id="SignalP"/>
    </source>
</evidence>
<dbReference type="Proteomes" id="UP000255024">
    <property type="component" value="Unassembled WGS sequence"/>
</dbReference>
<feature type="chain" id="PRO_5016838188" description="Thioredoxin domain-containing protein" evidence="1">
    <location>
        <begin position="20"/>
        <end position="162"/>
    </location>
</feature>
<reference evidence="2 3" key="1">
    <citation type="submission" date="2018-06" db="EMBL/GenBank/DDBJ databases">
        <authorList>
            <consortium name="Pathogen Informatics"/>
            <person name="Doyle S."/>
        </authorList>
    </citation>
    <scope>NUCLEOTIDE SEQUENCE [LARGE SCALE GENOMIC DNA]</scope>
    <source>
        <strain evidence="2 3">NCTC11179</strain>
    </source>
</reference>
<keyword evidence="3" id="KW-1185">Reference proteome</keyword>
<evidence type="ECO:0000313" key="3">
    <source>
        <dbReference type="Proteomes" id="UP000255024"/>
    </source>
</evidence>